<dbReference type="SUPFAM" id="SSF52172">
    <property type="entry name" value="CheY-like"/>
    <property type="match status" value="1"/>
</dbReference>
<keyword evidence="5" id="KW-0805">Transcription regulation</keyword>
<dbReference type="Gene3D" id="3.40.50.2300">
    <property type="match status" value="1"/>
</dbReference>
<evidence type="ECO:0000256" key="5">
    <source>
        <dbReference type="ARBA" id="ARBA00023015"/>
    </source>
</evidence>
<dbReference type="Proteomes" id="UP000235015">
    <property type="component" value="Unassembled WGS sequence"/>
</dbReference>
<dbReference type="PANTHER" id="PTHR48111">
    <property type="entry name" value="REGULATOR OF RPOS"/>
    <property type="match status" value="1"/>
</dbReference>
<keyword evidence="7" id="KW-0804">Transcription</keyword>
<evidence type="ECO:0000313" key="13">
    <source>
        <dbReference type="Proteomes" id="UP000235015"/>
    </source>
</evidence>
<feature type="DNA-binding region" description="OmpR/PhoB-type" evidence="9">
    <location>
        <begin position="134"/>
        <end position="233"/>
    </location>
</feature>
<evidence type="ECO:0000256" key="7">
    <source>
        <dbReference type="ARBA" id="ARBA00023163"/>
    </source>
</evidence>
<evidence type="ECO:0000256" key="8">
    <source>
        <dbReference type="PROSITE-ProRule" id="PRU00169"/>
    </source>
</evidence>
<protein>
    <submittedName>
        <fullName evidence="12">Two-component system response regulator OmpR</fullName>
    </submittedName>
</protein>
<comment type="subcellular location">
    <subcellularLocation>
        <location evidence="1">Cytoplasm</location>
    </subcellularLocation>
</comment>
<reference evidence="12 13" key="1">
    <citation type="submission" date="2017-11" db="EMBL/GenBank/DDBJ databases">
        <title>Genome-resolved metagenomics identifies genetic mobility, metabolic interactions, and unexpected diversity in perchlorate-reducing communities.</title>
        <authorList>
            <person name="Barnum T.P."/>
            <person name="Figueroa I.A."/>
            <person name="Carlstrom C.I."/>
            <person name="Lucas L.N."/>
            <person name="Engelbrektson A.L."/>
            <person name="Coates J.D."/>
        </authorList>
    </citation>
    <scope>NUCLEOTIDE SEQUENCE [LARGE SCALE GENOMIC DNA]</scope>
    <source>
        <strain evidence="12">BM301</strain>
    </source>
</reference>
<feature type="domain" description="OmpR/PhoB-type" evidence="11">
    <location>
        <begin position="134"/>
        <end position="233"/>
    </location>
</feature>
<dbReference type="Pfam" id="PF00072">
    <property type="entry name" value="Response_reg"/>
    <property type="match status" value="1"/>
</dbReference>
<dbReference type="RefSeq" id="WP_273438639.1">
    <property type="nucleotide sequence ID" value="NZ_CAXXYC010000001.1"/>
</dbReference>
<evidence type="ECO:0000256" key="9">
    <source>
        <dbReference type="PROSITE-ProRule" id="PRU01091"/>
    </source>
</evidence>
<dbReference type="SUPFAM" id="SSF46894">
    <property type="entry name" value="C-terminal effector domain of the bipartite response regulators"/>
    <property type="match status" value="1"/>
</dbReference>
<feature type="modified residue" description="4-aspartylphosphate" evidence="8">
    <location>
        <position position="56"/>
    </location>
</feature>
<dbReference type="InterPro" id="IPR036388">
    <property type="entry name" value="WH-like_DNA-bd_sf"/>
</dbReference>
<dbReference type="PROSITE" id="PS51755">
    <property type="entry name" value="OMPR_PHOB"/>
    <property type="match status" value="1"/>
</dbReference>
<dbReference type="Gene3D" id="1.10.10.10">
    <property type="entry name" value="Winged helix-like DNA-binding domain superfamily/Winged helix DNA-binding domain"/>
    <property type="match status" value="1"/>
</dbReference>
<dbReference type="Pfam" id="PF00486">
    <property type="entry name" value="Trans_reg_C"/>
    <property type="match status" value="1"/>
</dbReference>
<dbReference type="SMART" id="SM00862">
    <property type="entry name" value="Trans_reg_C"/>
    <property type="match status" value="1"/>
</dbReference>
<evidence type="ECO:0000259" key="10">
    <source>
        <dbReference type="PROSITE" id="PS50110"/>
    </source>
</evidence>
<dbReference type="InterPro" id="IPR016032">
    <property type="entry name" value="Sig_transdc_resp-reg_C-effctor"/>
</dbReference>
<keyword evidence="2" id="KW-0963">Cytoplasm</keyword>
<dbReference type="CDD" id="cd00383">
    <property type="entry name" value="trans_reg_C"/>
    <property type="match status" value="1"/>
</dbReference>
<evidence type="ECO:0000256" key="4">
    <source>
        <dbReference type="ARBA" id="ARBA00023012"/>
    </source>
</evidence>
<dbReference type="GO" id="GO:0000156">
    <property type="term" value="F:phosphorelay response regulator activity"/>
    <property type="evidence" value="ECO:0007669"/>
    <property type="project" value="TreeGrafter"/>
</dbReference>
<dbReference type="InterPro" id="IPR001789">
    <property type="entry name" value="Sig_transdc_resp-reg_receiver"/>
</dbReference>
<dbReference type="EMBL" id="PKUN01000009">
    <property type="protein sequence ID" value="PLX61888.1"/>
    <property type="molecule type" value="Genomic_DNA"/>
</dbReference>
<proteinExistence type="predicted"/>
<keyword evidence="6 9" id="KW-0238">DNA-binding</keyword>
<accession>A0A2N6CX65</accession>
<name>A0A2N6CX65_9GAMM</name>
<evidence type="ECO:0000256" key="2">
    <source>
        <dbReference type="ARBA" id="ARBA00022490"/>
    </source>
</evidence>
<dbReference type="GO" id="GO:0005829">
    <property type="term" value="C:cytosol"/>
    <property type="evidence" value="ECO:0007669"/>
    <property type="project" value="TreeGrafter"/>
</dbReference>
<dbReference type="FunFam" id="3.40.50.2300:FF:000001">
    <property type="entry name" value="DNA-binding response regulator PhoB"/>
    <property type="match status" value="1"/>
</dbReference>
<feature type="domain" description="Response regulatory" evidence="10">
    <location>
        <begin position="7"/>
        <end position="120"/>
    </location>
</feature>
<dbReference type="GO" id="GO:0006355">
    <property type="term" value="P:regulation of DNA-templated transcription"/>
    <property type="evidence" value="ECO:0007669"/>
    <property type="project" value="InterPro"/>
</dbReference>
<dbReference type="AlphaFoldDB" id="A0A2N6CX65"/>
<dbReference type="STRING" id="1111735.GCA_000428045_01819"/>
<dbReference type="GO" id="GO:0000976">
    <property type="term" value="F:transcription cis-regulatory region binding"/>
    <property type="evidence" value="ECO:0007669"/>
    <property type="project" value="TreeGrafter"/>
</dbReference>
<keyword evidence="3 8" id="KW-0597">Phosphoprotein</keyword>
<gene>
    <name evidence="12" type="ORF">C0630_07655</name>
</gene>
<evidence type="ECO:0000256" key="6">
    <source>
        <dbReference type="ARBA" id="ARBA00023125"/>
    </source>
</evidence>
<comment type="caution">
    <text evidence="12">The sequence shown here is derived from an EMBL/GenBank/DDBJ whole genome shotgun (WGS) entry which is preliminary data.</text>
</comment>
<dbReference type="PANTHER" id="PTHR48111:SF4">
    <property type="entry name" value="DNA-BINDING DUAL TRANSCRIPTIONAL REGULATOR OMPR"/>
    <property type="match status" value="1"/>
</dbReference>
<evidence type="ECO:0000256" key="3">
    <source>
        <dbReference type="ARBA" id="ARBA00022553"/>
    </source>
</evidence>
<organism evidence="12 13">
    <name type="scientific">Sedimenticola selenatireducens</name>
    <dbReference type="NCBI Taxonomy" id="191960"/>
    <lineage>
        <taxon>Bacteria</taxon>
        <taxon>Pseudomonadati</taxon>
        <taxon>Pseudomonadota</taxon>
        <taxon>Gammaproteobacteria</taxon>
        <taxon>Chromatiales</taxon>
        <taxon>Sedimenticolaceae</taxon>
        <taxon>Sedimenticola</taxon>
    </lineage>
</organism>
<dbReference type="InterPro" id="IPR001867">
    <property type="entry name" value="OmpR/PhoB-type_DNA-bd"/>
</dbReference>
<sequence length="235" mass="26770">MSEQTGRLLVVDDEPELRALLKRYLTEQGYQVEAVADGTAMERYLKKQPVDLIILDLMMPGDDGLTLARRLRQQGDQAIIMLSARGDEVDKIVGLEVGADDYLTKPFNPRELLARVRAVLRRSPQTQPTHATPGEVIRFGPFELNLYSHKLSRGQTDIPLTAGEFELLRIFAQHPNSVLSRDRLLNLTKGYERAPFDRSIDVRVNRLRRKIETDVSEPHYLRTIWGAGYLFSPDT</sequence>
<dbReference type="InterPro" id="IPR011006">
    <property type="entry name" value="CheY-like_superfamily"/>
</dbReference>
<dbReference type="Gene3D" id="6.10.250.690">
    <property type="match status" value="1"/>
</dbReference>
<dbReference type="GO" id="GO:0032993">
    <property type="term" value="C:protein-DNA complex"/>
    <property type="evidence" value="ECO:0007669"/>
    <property type="project" value="TreeGrafter"/>
</dbReference>
<dbReference type="SMART" id="SM00448">
    <property type="entry name" value="REC"/>
    <property type="match status" value="1"/>
</dbReference>
<evidence type="ECO:0000313" key="12">
    <source>
        <dbReference type="EMBL" id="PLX61888.1"/>
    </source>
</evidence>
<evidence type="ECO:0000259" key="11">
    <source>
        <dbReference type="PROSITE" id="PS51755"/>
    </source>
</evidence>
<dbReference type="PROSITE" id="PS50110">
    <property type="entry name" value="RESPONSE_REGULATORY"/>
    <property type="match status" value="1"/>
</dbReference>
<dbReference type="InterPro" id="IPR039420">
    <property type="entry name" value="WalR-like"/>
</dbReference>
<evidence type="ECO:0000256" key="1">
    <source>
        <dbReference type="ARBA" id="ARBA00004496"/>
    </source>
</evidence>
<keyword evidence="4" id="KW-0902">Two-component regulatory system</keyword>
<dbReference type="FunFam" id="1.10.10.10:FF:000099">
    <property type="entry name" value="Two-component system response regulator TorR"/>
    <property type="match status" value="1"/>
</dbReference>